<protein>
    <recommendedName>
        <fullName evidence="3">Lipoprotein</fullName>
    </recommendedName>
</protein>
<accession>A0A4Q7VZ25</accession>
<proteinExistence type="predicted"/>
<evidence type="ECO:0000313" key="2">
    <source>
        <dbReference type="Proteomes" id="UP000293671"/>
    </source>
</evidence>
<name>A0A4Q7VZ25_9BURK</name>
<dbReference type="EMBL" id="SHKP01000004">
    <property type="protein sequence ID" value="RZU02061.1"/>
    <property type="molecule type" value="Genomic_DNA"/>
</dbReference>
<gene>
    <name evidence="1" type="ORF">EV670_0079</name>
</gene>
<dbReference type="AlphaFoldDB" id="A0A4Q7VZ25"/>
<organism evidence="1 2">
    <name type="scientific">Rivibacter subsaxonicus</name>
    <dbReference type="NCBI Taxonomy" id="457575"/>
    <lineage>
        <taxon>Bacteria</taxon>
        <taxon>Pseudomonadati</taxon>
        <taxon>Pseudomonadota</taxon>
        <taxon>Betaproteobacteria</taxon>
        <taxon>Burkholderiales</taxon>
        <taxon>Rivibacter</taxon>
    </lineage>
</organism>
<comment type="caution">
    <text evidence="1">The sequence shown here is derived from an EMBL/GenBank/DDBJ whole genome shotgun (WGS) entry which is preliminary data.</text>
</comment>
<reference evidence="1 2" key="1">
    <citation type="submission" date="2019-02" db="EMBL/GenBank/DDBJ databases">
        <title>Genomic Encyclopedia of Type Strains, Phase IV (KMG-IV): sequencing the most valuable type-strain genomes for metagenomic binning, comparative biology and taxonomic classification.</title>
        <authorList>
            <person name="Goeker M."/>
        </authorList>
    </citation>
    <scope>NUCLEOTIDE SEQUENCE [LARGE SCALE GENOMIC DNA]</scope>
    <source>
        <strain evidence="1 2">DSM 19570</strain>
    </source>
</reference>
<dbReference type="Proteomes" id="UP000293671">
    <property type="component" value="Unassembled WGS sequence"/>
</dbReference>
<dbReference type="Pfam" id="PF19795">
    <property type="entry name" value="DUF6279"/>
    <property type="match status" value="1"/>
</dbReference>
<evidence type="ECO:0008006" key="3">
    <source>
        <dbReference type="Google" id="ProtNLM"/>
    </source>
</evidence>
<keyword evidence="2" id="KW-1185">Reference proteome</keyword>
<evidence type="ECO:0000313" key="1">
    <source>
        <dbReference type="EMBL" id="RZU02061.1"/>
    </source>
</evidence>
<sequence>MPPSGGGLGAAESWGRHQAGASASVPRTRSRWAAIIGVALLLSLLTGCSALRLGYSQGPTIAYWWLDSYLDFDSTQKQPVRDALGQWFAWHRKTELPQLAAILDRAAVDVMSDATTAQACRWSDEIRLRLDAAVEHALPGAAEVALLLRPEQLDALRKRQARANEEFREEYMQPRPEARAKADLERAVERSEMLYGRLDAAQRERFAQIIAASPFDPERWLAERQRRQRDLLQALQQIQSAGLGRAEALAALRGYWQRARRSPDEIYGRYAQQLNAYNCAAAAQLHNLTTPAQREHARARLRGWEADLRALASSTS</sequence>